<evidence type="ECO:0000256" key="3">
    <source>
        <dbReference type="PROSITE-ProRule" id="PRU00023"/>
    </source>
</evidence>
<evidence type="ECO:0000256" key="1">
    <source>
        <dbReference type="ARBA" id="ARBA00022737"/>
    </source>
</evidence>
<accession>A0A5S6QCP6</accession>
<feature type="repeat" description="ANK" evidence="3">
    <location>
        <begin position="144"/>
        <end position="176"/>
    </location>
</feature>
<dbReference type="AlphaFoldDB" id="A0A5S6QCP6"/>
<dbReference type="InterPro" id="IPR036770">
    <property type="entry name" value="Ankyrin_rpt-contain_sf"/>
</dbReference>
<evidence type="ECO:0000313" key="4">
    <source>
        <dbReference type="Proteomes" id="UP000046395"/>
    </source>
</evidence>
<dbReference type="Gene3D" id="1.25.40.20">
    <property type="entry name" value="Ankyrin repeat-containing domain"/>
    <property type="match status" value="1"/>
</dbReference>
<dbReference type="Proteomes" id="UP000046395">
    <property type="component" value="Unassembled WGS sequence"/>
</dbReference>
<evidence type="ECO:0000256" key="2">
    <source>
        <dbReference type="ARBA" id="ARBA00023043"/>
    </source>
</evidence>
<protein>
    <submittedName>
        <fullName evidence="5">ANK_REP_REGION domain-containing protein</fullName>
    </submittedName>
</protein>
<dbReference type="Pfam" id="PF00023">
    <property type="entry name" value="Ank"/>
    <property type="match status" value="1"/>
</dbReference>
<keyword evidence="1" id="KW-0677">Repeat</keyword>
<reference evidence="5" key="1">
    <citation type="submission" date="2019-12" db="UniProtKB">
        <authorList>
            <consortium name="WormBaseParasite"/>
        </authorList>
    </citation>
    <scope>IDENTIFICATION</scope>
</reference>
<name>A0A5S6QCP6_TRIMR</name>
<dbReference type="STRING" id="70415.A0A5S6QCP6"/>
<dbReference type="Pfam" id="PF12796">
    <property type="entry name" value="Ank_2"/>
    <property type="match status" value="1"/>
</dbReference>
<keyword evidence="2 3" id="KW-0040">ANK repeat</keyword>
<proteinExistence type="predicted"/>
<dbReference type="InterPro" id="IPR002110">
    <property type="entry name" value="Ankyrin_rpt"/>
</dbReference>
<dbReference type="PROSITE" id="PS50088">
    <property type="entry name" value="ANK_REPEAT"/>
    <property type="match status" value="2"/>
</dbReference>
<dbReference type="PROSITE" id="PS50297">
    <property type="entry name" value="ANK_REP_REGION"/>
    <property type="match status" value="2"/>
</dbReference>
<organism evidence="4 5">
    <name type="scientific">Trichuris muris</name>
    <name type="common">Mouse whipworm</name>
    <dbReference type="NCBI Taxonomy" id="70415"/>
    <lineage>
        <taxon>Eukaryota</taxon>
        <taxon>Metazoa</taxon>
        <taxon>Ecdysozoa</taxon>
        <taxon>Nematoda</taxon>
        <taxon>Enoplea</taxon>
        <taxon>Dorylaimia</taxon>
        <taxon>Trichinellida</taxon>
        <taxon>Trichuridae</taxon>
        <taxon>Trichuris</taxon>
    </lineage>
</organism>
<keyword evidence="4" id="KW-1185">Reference proteome</keyword>
<dbReference type="SUPFAM" id="SSF48403">
    <property type="entry name" value="Ankyrin repeat"/>
    <property type="match status" value="1"/>
</dbReference>
<dbReference type="SMART" id="SM00248">
    <property type="entry name" value="ANK"/>
    <property type="match status" value="5"/>
</dbReference>
<evidence type="ECO:0000313" key="5">
    <source>
        <dbReference type="WBParaSite" id="TMUE_1000004702.1"/>
    </source>
</evidence>
<dbReference type="PANTHER" id="PTHR24173">
    <property type="entry name" value="ANKYRIN REPEAT CONTAINING"/>
    <property type="match status" value="1"/>
</dbReference>
<sequence length="399" mass="44630">MAQPGQRILTKGSASTLLDYATRFRFLTIYNLGRFGSRSLRRREVFSAKFLLDFLRRQQPSRLRAAVKGEEAQKINFQHWATAYGQLILEAYFACRGQAFIRVYLPVAAMVRSVDDLHVAIRHGEIEQIKIAVKAPSLLRSQRCLRTALGLAVQYGKKEVVQLLLQNGADANQVSHDEFRLPLTPLVVACRSGKVEIARLLLENGASPDCTDCFGHSALWVATKARCRQLVQVLIEHSANLLACSSNWKNCPLYYAAKHAPHCGMAELLIYHGYWSNYEDEDGLDALGWSLQNGHMQLSLTMVQAGIPISKKHRQLFANAAATAALTVHQSLLLFSMERSDADLLCSLFERETLLPSLRSTARRVVRSACLRSTAGTTIQPVVMRLPLPKSLQRFLLRG</sequence>
<feature type="repeat" description="ANK" evidence="3">
    <location>
        <begin position="181"/>
        <end position="213"/>
    </location>
</feature>
<dbReference type="PANTHER" id="PTHR24173:SF74">
    <property type="entry name" value="ANKYRIN REPEAT DOMAIN-CONTAINING PROTEIN 16"/>
    <property type="match status" value="1"/>
</dbReference>
<dbReference type="WBParaSite" id="TMUE_1000004702.1">
    <property type="protein sequence ID" value="TMUE_1000004702.1"/>
    <property type="gene ID" value="WBGene00293596"/>
</dbReference>